<evidence type="ECO:0000313" key="21">
    <source>
        <dbReference type="Proteomes" id="UP000308768"/>
    </source>
</evidence>
<dbReference type="Pfam" id="PF00271">
    <property type="entry name" value="Helicase_C"/>
    <property type="match status" value="1"/>
</dbReference>
<feature type="domain" description="RNase III" evidence="17">
    <location>
        <begin position="768"/>
        <end position="909"/>
    </location>
</feature>
<comment type="cofactor">
    <cofactor evidence="2">
        <name>Mg(2+)</name>
        <dbReference type="ChEBI" id="CHEBI:18420"/>
    </cofactor>
</comment>
<name>A0A4U0WMY0_9PEZI</name>
<gene>
    <name evidence="20" type="ORF">B0A49_11020</name>
</gene>
<evidence type="ECO:0000256" key="13">
    <source>
        <dbReference type="ARBA" id="ARBA00023211"/>
    </source>
</evidence>
<feature type="region of interest" description="Disordered" evidence="15">
    <location>
        <begin position="1232"/>
        <end position="1281"/>
    </location>
</feature>
<dbReference type="SMART" id="SM00490">
    <property type="entry name" value="HELICc"/>
    <property type="match status" value="1"/>
</dbReference>
<evidence type="ECO:0000256" key="5">
    <source>
        <dbReference type="ARBA" id="ARBA00022737"/>
    </source>
</evidence>
<comment type="cofactor">
    <cofactor evidence="1">
        <name>Mn(2+)</name>
        <dbReference type="ChEBI" id="CHEBI:29035"/>
    </cofactor>
</comment>
<evidence type="ECO:0000313" key="20">
    <source>
        <dbReference type="EMBL" id="TKA62965.1"/>
    </source>
</evidence>
<dbReference type="OrthoDB" id="416741at2759"/>
<keyword evidence="8" id="KW-0347">Helicase</keyword>
<keyword evidence="12" id="KW-0051">Antiviral defense</keyword>
<dbReference type="GO" id="GO:0051607">
    <property type="term" value="P:defense response to virus"/>
    <property type="evidence" value="ECO:0007669"/>
    <property type="project" value="UniProtKB-KW"/>
</dbReference>
<evidence type="ECO:0008006" key="22">
    <source>
        <dbReference type="Google" id="ProtNLM"/>
    </source>
</evidence>
<feature type="compositionally biased region" description="Basic and acidic residues" evidence="15">
    <location>
        <begin position="1232"/>
        <end position="1244"/>
    </location>
</feature>
<reference evidence="20 21" key="1">
    <citation type="submission" date="2017-03" db="EMBL/GenBank/DDBJ databases">
        <title>Genomes of endolithic fungi from Antarctica.</title>
        <authorList>
            <person name="Coleine C."/>
            <person name="Masonjones S."/>
            <person name="Stajich J.E."/>
        </authorList>
    </citation>
    <scope>NUCLEOTIDE SEQUENCE [LARGE SCALE GENOMIC DNA]</scope>
    <source>
        <strain evidence="20 21">CCFEE 5187</strain>
    </source>
</reference>
<feature type="domain" description="Dicer dsRNA-binding fold" evidence="19">
    <location>
        <begin position="409"/>
        <end position="504"/>
    </location>
</feature>
<feature type="domain" description="Helicase C-terminal" evidence="18">
    <location>
        <begin position="216"/>
        <end position="391"/>
    </location>
</feature>
<dbReference type="GO" id="GO:0005634">
    <property type="term" value="C:nucleus"/>
    <property type="evidence" value="ECO:0007669"/>
    <property type="project" value="TreeGrafter"/>
</dbReference>
<evidence type="ECO:0000256" key="4">
    <source>
        <dbReference type="ARBA" id="ARBA00022723"/>
    </source>
</evidence>
<evidence type="ECO:0000259" key="17">
    <source>
        <dbReference type="PROSITE" id="PS50142"/>
    </source>
</evidence>
<evidence type="ECO:0000256" key="15">
    <source>
        <dbReference type="SAM" id="MobiDB-lite"/>
    </source>
</evidence>
<dbReference type="SUPFAM" id="SSF52540">
    <property type="entry name" value="P-loop containing nucleoside triphosphate hydrolases"/>
    <property type="match status" value="1"/>
</dbReference>
<dbReference type="GO" id="GO:0005524">
    <property type="term" value="F:ATP binding"/>
    <property type="evidence" value="ECO:0007669"/>
    <property type="project" value="UniProtKB-KW"/>
</dbReference>
<dbReference type="Gene3D" id="1.10.1520.10">
    <property type="entry name" value="Ribonuclease III domain"/>
    <property type="match status" value="2"/>
</dbReference>
<dbReference type="InterPro" id="IPR014720">
    <property type="entry name" value="dsRBD_dom"/>
</dbReference>
<dbReference type="InterPro" id="IPR005034">
    <property type="entry name" value="Dicer_dimerisation"/>
</dbReference>
<evidence type="ECO:0000259" key="16">
    <source>
        <dbReference type="PROSITE" id="PS50137"/>
    </source>
</evidence>
<dbReference type="SUPFAM" id="SSF54768">
    <property type="entry name" value="dsRNA-binding domain-like"/>
    <property type="match status" value="1"/>
</dbReference>
<dbReference type="PANTHER" id="PTHR14950:SF37">
    <property type="entry name" value="ENDORIBONUCLEASE DICER"/>
    <property type="match status" value="1"/>
</dbReference>
<dbReference type="PROSITE" id="PS50137">
    <property type="entry name" value="DS_RBD"/>
    <property type="match status" value="1"/>
</dbReference>
<dbReference type="GO" id="GO:0003723">
    <property type="term" value="F:RNA binding"/>
    <property type="evidence" value="ECO:0007669"/>
    <property type="project" value="UniProtKB-UniRule"/>
</dbReference>
<dbReference type="GO" id="GO:0050688">
    <property type="term" value="P:regulation of defense response to virus"/>
    <property type="evidence" value="ECO:0007669"/>
    <property type="project" value="UniProtKB-KW"/>
</dbReference>
<feature type="domain" description="DRBM" evidence="16">
    <location>
        <begin position="1167"/>
        <end position="1229"/>
    </location>
</feature>
<dbReference type="Pfam" id="PF00636">
    <property type="entry name" value="Ribonuclease_3"/>
    <property type="match status" value="2"/>
</dbReference>
<dbReference type="InterPro" id="IPR038248">
    <property type="entry name" value="Dicer_dimer_sf"/>
</dbReference>
<keyword evidence="21" id="KW-1185">Reference proteome</keyword>
<keyword evidence="13" id="KW-0464">Manganese</keyword>
<dbReference type="GO" id="GO:0004525">
    <property type="term" value="F:ribonuclease III activity"/>
    <property type="evidence" value="ECO:0007669"/>
    <property type="project" value="InterPro"/>
</dbReference>
<organism evidence="20 21">
    <name type="scientific">Cryomyces minteri</name>
    <dbReference type="NCBI Taxonomy" id="331657"/>
    <lineage>
        <taxon>Eukaryota</taxon>
        <taxon>Fungi</taxon>
        <taxon>Dikarya</taxon>
        <taxon>Ascomycota</taxon>
        <taxon>Pezizomycotina</taxon>
        <taxon>Dothideomycetes</taxon>
        <taxon>Dothideomycetes incertae sedis</taxon>
        <taxon>Cryomyces</taxon>
    </lineage>
</organism>
<dbReference type="InterPro" id="IPR001650">
    <property type="entry name" value="Helicase_C-like"/>
</dbReference>
<evidence type="ECO:0000259" key="18">
    <source>
        <dbReference type="PROSITE" id="PS51194"/>
    </source>
</evidence>
<evidence type="ECO:0000256" key="7">
    <source>
        <dbReference type="ARBA" id="ARBA00022801"/>
    </source>
</evidence>
<evidence type="ECO:0000259" key="19">
    <source>
        <dbReference type="PROSITE" id="PS51327"/>
    </source>
</evidence>
<comment type="caution">
    <text evidence="20">The sequence shown here is derived from an EMBL/GenBank/DDBJ whole genome shotgun (WGS) entry which is preliminary data.</text>
</comment>
<dbReference type="GO" id="GO:0046872">
    <property type="term" value="F:metal ion binding"/>
    <property type="evidence" value="ECO:0007669"/>
    <property type="project" value="UniProtKB-KW"/>
</dbReference>
<dbReference type="PANTHER" id="PTHR14950">
    <property type="entry name" value="DICER-RELATED"/>
    <property type="match status" value="1"/>
</dbReference>
<dbReference type="PROSITE" id="PS50142">
    <property type="entry name" value="RNASE_3_2"/>
    <property type="match status" value="2"/>
</dbReference>
<dbReference type="SMART" id="SM00535">
    <property type="entry name" value="RIBOc"/>
    <property type="match status" value="2"/>
</dbReference>
<protein>
    <recommendedName>
        <fullName evidence="22">Dicer-like protein 2</fullName>
    </recommendedName>
</protein>
<dbReference type="EMBL" id="NAJN01001473">
    <property type="protein sequence ID" value="TKA62965.1"/>
    <property type="molecule type" value="Genomic_DNA"/>
</dbReference>
<keyword evidence="9" id="KW-0067">ATP-binding</keyword>
<dbReference type="STRING" id="331657.A0A4U0WMY0"/>
<dbReference type="InterPro" id="IPR036389">
    <property type="entry name" value="RNase_III_sf"/>
</dbReference>
<evidence type="ECO:0000256" key="1">
    <source>
        <dbReference type="ARBA" id="ARBA00001936"/>
    </source>
</evidence>
<dbReference type="GO" id="GO:0005737">
    <property type="term" value="C:cytoplasm"/>
    <property type="evidence" value="ECO:0007669"/>
    <property type="project" value="TreeGrafter"/>
</dbReference>
<dbReference type="InterPro" id="IPR027417">
    <property type="entry name" value="P-loop_NTPase"/>
</dbReference>
<keyword evidence="11 14" id="KW-0694">RNA-binding</keyword>
<dbReference type="Gene3D" id="3.30.160.380">
    <property type="entry name" value="Dicer dimerisation domain"/>
    <property type="match status" value="1"/>
</dbReference>
<evidence type="ECO:0000256" key="9">
    <source>
        <dbReference type="ARBA" id="ARBA00022840"/>
    </source>
</evidence>
<evidence type="ECO:0000256" key="3">
    <source>
        <dbReference type="ARBA" id="ARBA00022721"/>
    </source>
</evidence>
<keyword evidence="3" id="KW-0930">Antiviral protein</keyword>
<keyword evidence="7" id="KW-0378">Hydrolase</keyword>
<dbReference type="Proteomes" id="UP000308768">
    <property type="component" value="Unassembled WGS sequence"/>
</dbReference>
<evidence type="ECO:0000256" key="14">
    <source>
        <dbReference type="PROSITE-ProRule" id="PRU00657"/>
    </source>
</evidence>
<feature type="domain" description="RNase III" evidence="17">
    <location>
        <begin position="951"/>
        <end position="1138"/>
    </location>
</feature>
<accession>A0A4U0WMY0</accession>
<dbReference type="InterPro" id="IPR000999">
    <property type="entry name" value="RNase_III_dom"/>
</dbReference>
<dbReference type="CDD" id="cd00593">
    <property type="entry name" value="RIBOc"/>
    <property type="match status" value="2"/>
</dbReference>
<evidence type="ECO:0000256" key="10">
    <source>
        <dbReference type="ARBA" id="ARBA00022842"/>
    </source>
</evidence>
<evidence type="ECO:0000256" key="11">
    <source>
        <dbReference type="ARBA" id="ARBA00022884"/>
    </source>
</evidence>
<dbReference type="Pfam" id="PF03368">
    <property type="entry name" value="Dicer_dimer"/>
    <property type="match status" value="1"/>
</dbReference>
<dbReference type="PROSITE" id="PS51194">
    <property type="entry name" value="HELICASE_CTER"/>
    <property type="match status" value="1"/>
</dbReference>
<sequence>MQNFYRLELATSGSSAPHILGLSASPVINAKTGGLRSIEQNLNARAVTPKTHRIEMRQHVSRPILERRLYPKTQAQIGDEGHSALQCLMDAYKGFEIMQDPYVKDLQQSKDPGASKKLQKVLYSWKTYCHEQMRLLCTKAMVICAEVGPWAVEWYLIHCIDRFNAKLEVAQDLLPEWTENEKLFLRKHLEDVRAMLPVCMSSLESGFSAMLGVSPKVQTLVDLLVQEANPSFTGIIFVDQRATVAALAQVLCTHPETRDSFHIGTFCGTSSSTNRKANIAEVVEPHEQQQELLDFRVGRKNLVIATSVLEEGIDVPACSITICFDEPKNLVSFIQRRGRARKQNSKYVILIPDLDSTATPERWLSLEKDMKEAYEDESRESQLMVMGQDTEEPGERTMRLQALLTLENAIQHLCHFCATLQAGNHVNLQPEFSITEDETTRMITAEVILPTLVDPSVRRACSLKPWQTERMARKDAAFQAFVALHRAGLVNDNLLPLLRRQEDTPAMNTKDGGPTRVSVAERVDPWIPVAQAHRDPKLWFKTLITLKAKDEETMSMVMLLPCAVADQSDFTLHWNENVEYTVHIKLLAEIDWPSTECEDIVAAKDITHLILRSVYRSRMPENRRDYPALFVPNQPGVALRIWADQMRGSRPAENIRSTGSSLHSPGLVYEYGRSESPQVFAGFDQITVFDPELQSDLAIPQLRVMSLPKRRNFLHRIPVSAQHRTDSQSTLRFIPVSSASIGNLPFRYSLFALFVPSILHRYELLMLVDGLCNSILSPIGICNRRLVLTALTASSVGEGIDYQSLEFLGDCILKLCTSIQLASQHRNWPESYLTAEKSRTNANSYLAKAALRTGLDRYIITQGLTSVKWRPRYNDEILAPRKESRTLRSTKVLADVVEALIGASFADGGFKKAHMCIGVFLPDEQWAPLEDNRTVLFDAVVSNALRKGSHLGELQRLVGHSFTKEALLLEAVTHASYNADSDSLSYERLEFIGDAVLDFLIVRRLFAYTPSLSNVQMHLIRTTLVNADFLAFCCMESTIDVTRIDITPTDSSMTTFAPLTHTVPRSLWQFMRHDFSSDNITGLQRAAQTRHATHRAAILYALQHDTAHPWALLTRMRYDKFFSDLVESVIGALYIDAGLDACEQFLQRLPLFPYMLRVLKEGVDCLHPKQRLGMLAGPKKMRYDVVREARSFVCGVSVGERMVVGGVRGESRYEVEVEAARQAVDVLRREIEGTEHGDVEMREADNEDAVGSGEIDKGRETDNDDSDMTTDREESGDFEMI</sequence>
<dbReference type="PROSITE" id="PS51327">
    <property type="entry name" value="DICER_DSRBF"/>
    <property type="match status" value="1"/>
</dbReference>
<proteinExistence type="predicted"/>
<evidence type="ECO:0000256" key="12">
    <source>
        <dbReference type="ARBA" id="ARBA00023118"/>
    </source>
</evidence>
<dbReference type="SUPFAM" id="SSF69065">
    <property type="entry name" value="RNase III domain-like"/>
    <property type="match status" value="2"/>
</dbReference>
<keyword evidence="5" id="KW-0677">Repeat</keyword>
<dbReference type="GO" id="GO:0030422">
    <property type="term" value="P:siRNA processing"/>
    <property type="evidence" value="ECO:0007669"/>
    <property type="project" value="TreeGrafter"/>
</dbReference>
<dbReference type="Gene3D" id="3.40.50.300">
    <property type="entry name" value="P-loop containing nucleotide triphosphate hydrolases"/>
    <property type="match status" value="2"/>
</dbReference>
<keyword evidence="6" id="KW-0547">Nucleotide-binding</keyword>
<dbReference type="CDD" id="cd18802">
    <property type="entry name" value="SF2_C_dicer"/>
    <property type="match status" value="1"/>
</dbReference>
<keyword evidence="10" id="KW-0460">Magnesium</keyword>
<evidence type="ECO:0000256" key="8">
    <source>
        <dbReference type="ARBA" id="ARBA00022806"/>
    </source>
</evidence>
<keyword evidence="4" id="KW-0479">Metal-binding</keyword>
<dbReference type="GO" id="GO:0004386">
    <property type="term" value="F:helicase activity"/>
    <property type="evidence" value="ECO:0007669"/>
    <property type="project" value="UniProtKB-KW"/>
</dbReference>
<evidence type="ECO:0000256" key="6">
    <source>
        <dbReference type="ARBA" id="ARBA00022741"/>
    </source>
</evidence>
<evidence type="ECO:0000256" key="2">
    <source>
        <dbReference type="ARBA" id="ARBA00001946"/>
    </source>
</evidence>